<dbReference type="Pfam" id="PF13350">
    <property type="entry name" value="Y_phosphatase3"/>
    <property type="match status" value="1"/>
</dbReference>
<comment type="caution">
    <text evidence="1">The sequence shown here is derived from an EMBL/GenBank/DDBJ whole genome shotgun (WGS) entry which is preliminary data.</text>
</comment>
<dbReference type="InterPro" id="IPR029021">
    <property type="entry name" value="Prot-tyrosine_phosphatase-like"/>
</dbReference>
<dbReference type="PROSITE" id="PS00383">
    <property type="entry name" value="TYR_PHOSPHATASE_1"/>
    <property type="match status" value="1"/>
</dbReference>
<dbReference type="Proteomes" id="UP000283380">
    <property type="component" value="Unassembled WGS sequence"/>
</dbReference>
<dbReference type="InterPro" id="IPR016130">
    <property type="entry name" value="Tyr_Pase_AS"/>
</dbReference>
<organism evidence="1 2">
    <name type="scientific">Lactobacillus bombicola</name>
    <dbReference type="NCBI Taxonomy" id="1505723"/>
    <lineage>
        <taxon>Bacteria</taxon>
        <taxon>Bacillati</taxon>
        <taxon>Bacillota</taxon>
        <taxon>Bacilli</taxon>
        <taxon>Lactobacillales</taxon>
        <taxon>Lactobacillaceae</taxon>
        <taxon>Lactobacillus</taxon>
    </lineage>
</organism>
<evidence type="ECO:0000313" key="2">
    <source>
        <dbReference type="Proteomes" id="UP000283380"/>
    </source>
</evidence>
<dbReference type="Gene3D" id="3.90.190.10">
    <property type="entry name" value="Protein tyrosine phosphatase superfamily"/>
    <property type="match status" value="1"/>
</dbReference>
<gene>
    <name evidence="1" type="ORF">DS834_01595</name>
</gene>
<sequence>MMVKDITNWRSLGGYVGANGKKVKENMLFRCGQLFDLSLEQKEAVRNKYQIKQLIDFRGADERKEYPNYIWNGLTYITLDVLEDAATNQASLDEIISANGDVAGNMLITYKQLALTNSARKGYQQFLLTLVANPVPTAFHCFAGKDRTGVAAALILKCLGVGNHDIFTDYLKTIEARSKANNEILKLLKGKLDAVQLESVKVALTVQPSYLECYFKTIKQNYGDFDNYLVNGLKLPTNFKEKMQGIYLE</sequence>
<reference evidence="1 2" key="1">
    <citation type="submission" date="2018-07" db="EMBL/GenBank/DDBJ databases">
        <title>Genome sequences of six Lactobacillus spp. isolated from bumble bee guts.</title>
        <authorList>
            <person name="Motta E.V.S."/>
            <person name="Moran N.A."/>
        </authorList>
    </citation>
    <scope>NUCLEOTIDE SEQUENCE [LARGE SCALE GENOMIC DNA]</scope>
    <source>
        <strain evidence="1 2">BI-4G</strain>
    </source>
</reference>
<dbReference type="SUPFAM" id="SSF52799">
    <property type="entry name" value="(Phosphotyrosine protein) phosphatases II"/>
    <property type="match status" value="1"/>
</dbReference>
<dbReference type="InterPro" id="IPR026893">
    <property type="entry name" value="Tyr/Ser_Pase_IphP-type"/>
</dbReference>
<keyword evidence="2" id="KW-1185">Reference proteome</keyword>
<protein>
    <submittedName>
        <fullName evidence="1">Protein-tyrosine-phosphatase</fullName>
    </submittedName>
</protein>
<dbReference type="EMBL" id="QOCU01000001">
    <property type="protein sequence ID" value="RHW53651.1"/>
    <property type="molecule type" value="Genomic_DNA"/>
</dbReference>
<evidence type="ECO:0000313" key="1">
    <source>
        <dbReference type="EMBL" id="RHW53651.1"/>
    </source>
</evidence>
<proteinExistence type="predicted"/>
<name>A0ABX9LX02_9LACO</name>
<accession>A0ABX9LX02</accession>